<organism evidence="1 2">
    <name type="scientific">Iris pallida</name>
    <name type="common">Sweet iris</name>
    <dbReference type="NCBI Taxonomy" id="29817"/>
    <lineage>
        <taxon>Eukaryota</taxon>
        <taxon>Viridiplantae</taxon>
        <taxon>Streptophyta</taxon>
        <taxon>Embryophyta</taxon>
        <taxon>Tracheophyta</taxon>
        <taxon>Spermatophyta</taxon>
        <taxon>Magnoliopsida</taxon>
        <taxon>Liliopsida</taxon>
        <taxon>Asparagales</taxon>
        <taxon>Iridaceae</taxon>
        <taxon>Iridoideae</taxon>
        <taxon>Irideae</taxon>
        <taxon>Iris</taxon>
    </lineage>
</organism>
<name>A0AAX6IBQ7_IRIPA</name>
<protein>
    <submittedName>
        <fullName evidence="1">Uncharacterized protein</fullName>
    </submittedName>
</protein>
<gene>
    <name evidence="1" type="ORF">M6B38_264185</name>
</gene>
<proteinExistence type="predicted"/>
<reference evidence="1" key="2">
    <citation type="submission" date="2023-04" db="EMBL/GenBank/DDBJ databases">
        <authorList>
            <person name="Bruccoleri R.E."/>
            <person name="Oakeley E.J."/>
            <person name="Faust A.-M."/>
            <person name="Dessus-Babus S."/>
            <person name="Altorfer M."/>
            <person name="Burckhardt D."/>
            <person name="Oertli M."/>
            <person name="Naumann U."/>
            <person name="Petersen F."/>
            <person name="Wong J."/>
        </authorList>
    </citation>
    <scope>NUCLEOTIDE SEQUENCE</scope>
    <source>
        <strain evidence="1">GSM-AAB239-AS_SAM_17_03QT</strain>
        <tissue evidence="1">Leaf</tissue>
    </source>
</reference>
<dbReference type="AlphaFoldDB" id="A0AAX6IBQ7"/>
<keyword evidence="2" id="KW-1185">Reference proteome</keyword>
<evidence type="ECO:0000313" key="2">
    <source>
        <dbReference type="Proteomes" id="UP001140949"/>
    </source>
</evidence>
<evidence type="ECO:0000313" key="1">
    <source>
        <dbReference type="EMBL" id="KAJ6850676.1"/>
    </source>
</evidence>
<accession>A0AAX6IBQ7</accession>
<sequence length="64" mass="7699">MSRMFETRARLRAEMNEMRKSFDTERVEMNKRLEESLAATTRIEKIFQILMEQSAYRGNNIPLE</sequence>
<comment type="caution">
    <text evidence="1">The sequence shown here is derived from an EMBL/GenBank/DDBJ whole genome shotgun (WGS) entry which is preliminary data.</text>
</comment>
<dbReference type="Proteomes" id="UP001140949">
    <property type="component" value="Unassembled WGS sequence"/>
</dbReference>
<reference evidence="1" key="1">
    <citation type="journal article" date="2023" name="GigaByte">
        <title>Genome assembly of the bearded iris, Iris pallida Lam.</title>
        <authorList>
            <person name="Bruccoleri R.E."/>
            <person name="Oakeley E.J."/>
            <person name="Faust A.M.E."/>
            <person name="Altorfer M."/>
            <person name="Dessus-Babus S."/>
            <person name="Burckhardt D."/>
            <person name="Oertli M."/>
            <person name="Naumann U."/>
            <person name="Petersen F."/>
            <person name="Wong J."/>
        </authorList>
    </citation>
    <scope>NUCLEOTIDE SEQUENCE</scope>
    <source>
        <strain evidence="1">GSM-AAB239-AS_SAM_17_03QT</strain>
    </source>
</reference>
<dbReference type="EMBL" id="JANAVB010002794">
    <property type="protein sequence ID" value="KAJ6850676.1"/>
    <property type="molecule type" value="Genomic_DNA"/>
</dbReference>